<keyword evidence="1" id="KW-0597">Phosphoprotein</keyword>
<keyword evidence="4" id="KW-1185">Reference proteome</keyword>
<evidence type="ECO:0000313" key="4">
    <source>
        <dbReference type="Proteomes" id="UP000245880"/>
    </source>
</evidence>
<dbReference type="SMART" id="SM00448">
    <property type="entry name" value="REC"/>
    <property type="match status" value="1"/>
</dbReference>
<accession>A0A316AN11</accession>
<sequence length="135" mass="15135">MVNQNLIYLVDDDDDDRLILREAVESQMEQVEIVEFTNGYDFIKKMENPTLPEGTVLVLMDLNMPRMSGLEVLTQLNTMPVGPQLPVLVLSTAASPDIIQKVIEVGAVKYCVKPSSMAGIEQLAKEIKEFFQFSL</sequence>
<protein>
    <submittedName>
        <fullName evidence="3">Response regulator receiver domain-containing protein</fullName>
    </submittedName>
</protein>
<dbReference type="SUPFAM" id="SSF52172">
    <property type="entry name" value="CheY-like"/>
    <property type="match status" value="1"/>
</dbReference>
<dbReference type="Proteomes" id="UP000245880">
    <property type="component" value="Unassembled WGS sequence"/>
</dbReference>
<dbReference type="InterPro" id="IPR011006">
    <property type="entry name" value="CheY-like_superfamily"/>
</dbReference>
<dbReference type="Pfam" id="PF00072">
    <property type="entry name" value="Response_reg"/>
    <property type="match status" value="1"/>
</dbReference>
<proteinExistence type="predicted"/>
<feature type="domain" description="Response regulatory" evidence="2">
    <location>
        <begin position="6"/>
        <end position="128"/>
    </location>
</feature>
<evidence type="ECO:0000259" key="2">
    <source>
        <dbReference type="PROSITE" id="PS50110"/>
    </source>
</evidence>
<organism evidence="3 4">
    <name type="scientific">Dyadobacter jejuensis</name>
    <dbReference type="NCBI Taxonomy" id="1082580"/>
    <lineage>
        <taxon>Bacteria</taxon>
        <taxon>Pseudomonadati</taxon>
        <taxon>Bacteroidota</taxon>
        <taxon>Cytophagia</taxon>
        <taxon>Cytophagales</taxon>
        <taxon>Spirosomataceae</taxon>
        <taxon>Dyadobacter</taxon>
    </lineage>
</organism>
<dbReference type="OrthoDB" id="671006at2"/>
<dbReference type="PROSITE" id="PS50110">
    <property type="entry name" value="RESPONSE_REGULATORY"/>
    <property type="match status" value="1"/>
</dbReference>
<dbReference type="RefSeq" id="WP_109673641.1">
    <property type="nucleotide sequence ID" value="NZ_QGDT01000003.1"/>
</dbReference>
<gene>
    <name evidence="3" type="ORF">CLV98_10364</name>
</gene>
<reference evidence="3 4" key="1">
    <citation type="submission" date="2018-03" db="EMBL/GenBank/DDBJ databases">
        <title>Genomic Encyclopedia of Archaeal and Bacterial Type Strains, Phase II (KMG-II): from individual species to whole genera.</title>
        <authorList>
            <person name="Goeker M."/>
        </authorList>
    </citation>
    <scope>NUCLEOTIDE SEQUENCE [LARGE SCALE GENOMIC DNA]</scope>
    <source>
        <strain evidence="3 4">DSM 100346</strain>
    </source>
</reference>
<dbReference type="Gene3D" id="3.40.50.2300">
    <property type="match status" value="1"/>
</dbReference>
<dbReference type="PANTHER" id="PTHR44520:SF2">
    <property type="entry name" value="RESPONSE REGULATOR RCP1"/>
    <property type="match status" value="1"/>
</dbReference>
<dbReference type="PANTHER" id="PTHR44520">
    <property type="entry name" value="RESPONSE REGULATOR RCP1-RELATED"/>
    <property type="match status" value="1"/>
</dbReference>
<dbReference type="AlphaFoldDB" id="A0A316AN11"/>
<dbReference type="GO" id="GO:0000160">
    <property type="term" value="P:phosphorelay signal transduction system"/>
    <property type="evidence" value="ECO:0007669"/>
    <property type="project" value="InterPro"/>
</dbReference>
<dbReference type="InterPro" id="IPR052893">
    <property type="entry name" value="TCS_response_regulator"/>
</dbReference>
<feature type="modified residue" description="4-aspartylphosphate" evidence="1">
    <location>
        <position position="61"/>
    </location>
</feature>
<dbReference type="InterPro" id="IPR001789">
    <property type="entry name" value="Sig_transdc_resp-reg_receiver"/>
</dbReference>
<name>A0A316AN11_9BACT</name>
<evidence type="ECO:0000256" key="1">
    <source>
        <dbReference type="PROSITE-ProRule" id="PRU00169"/>
    </source>
</evidence>
<dbReference type="EMBL" id="QGDT01000003">
    <property type="protein sequence ID" value="PWJ58699.1"/>
    <property type="molecule type" value="Genomic_DNA"/>
</dbReference>
<comment type="caution">
    <text evidence="3">The sequence shown here is derived from an EMBL/GenBank/DDBJ whole genome shotgun (WGS) entry which is preliminary data.</text>
</comment>
<evidence type="ECO:0000313" key="3">
    <source>
        <dbReference type="EMBL" id="PWJ58699.1"/>
    </source>
</evidence>